<evidence type="ECO:0000313" key="1">
    <source>
        <dbReference type="EMBL" id="KAJ1675853.1"/>
    </source>
</evidence>
<dbReference type="EC" id="2.1.1.287" evidence="1"/>
<dbReference type="EMBL" id="JAMZIH010005161">
    <property type="protein sequence ID" value="KAJ1675853.1"/>
    <property type="molecule type" value="Genomic_DNA"/>
</dbReference>
<keyword evidence="1" id="KW-0808">Transferase</keyword>
<accession>A0ACC1HGZ6</accession>
<dbReference type="Proteomes" id="UP001145114">
    <property type="component" value="Unassembled WGS sequence"/>
</dbReference>
<name>A0ACC1HGZ6_9FUNG</name>
<sequence>MSPGDASKESSRPPVPRSGLFDIPEWNIKGNSAPPLKRQGLLSPNAAKKAEKNLLKRQKRKQKLQEMLSKQGDSKSKDQATSAPDEGGNDRRKRPRPAQLQSAATRADSGSGESDPVTSGKGNLSVLQQKMHQKLQGAKFRWINEQLYTTSSQNAFEMMQSDPQIFTEYHLGFSSQVSKWPINPVDVFIADLRDNYIRPNKKKARQDRQQRVVVADMGCGEAKLAKVMEGENQKGTGKQVLVYSFDLVKANECITPCDIAHVPLEDGSVDIVIFCLSLMGTNWLEFIREARRILKPRQVGELKVAEVVSRFTDIDAFLRQMDHEGFQLTKKDDSNKMFILMEWKKSKRQAKMQADSDVANAAGLLKACIYKRR</sequence>
<protein>
    <submittedName>
        <fullName evidence="1">25S rRNA (Adenine645-N1)-methyltransferase</fullName>
        <ecNumber evidence="1">2.1.1.287</ecNumber>
    </submittedName>
</protein>
<keyword evidence="1" id="KW-0489">Methyltransferase</keyword>
<comment type="caution">
    <text evidence="1">The sequence shown here is derived from an EMBL/GenBank/DDBJ whole genome shotgun (WGS) entry which is preliminary data.</text>
</comment>
<gene>
    <name evidence="1" type="primary">RRP8</name>
    <name evidence="1" type="ORF">EV182_000448</name>
</gene>
<organism evidence="1 2">
    <name type="scientific">Spiromyces aspiralis</name>
    <dbReference type="NCBI Taxonomy" id="68401"/>
    <lineage>
        <taxon>Eukaryota</taxon>
        <taxon>Fungi</taxon>
        <taxon>Fungi incertae sedis</taxon>
        <taxon>Zoopagomycota</taxon>
        <taxon>Kickxellomycotina</taxon>
        <taxon>Kickxellomycetes</taxon>
        <taxon>Kickxellales</taxon>
        <taxon>Kickxellaceae</taxon>
        <taxon>Spiromyces</taxon>
    </lineage>
</organism>
<keyword evidence="2" id="KW-1185">Reference proteome</keyword>
<reference evidence="1" key="1">
    <citation type="submission" date="2022-06" db="EMBL/GenBank/DDBJ databases">
        <title>Phylogenomic reconstructions and comparative analyses of Kickxellomycotina fungi.</title>
        <authorList>
            <person name="Reynolds N.K."/>
            <person name="Stajich J.E."/>
            <person name="Barry K."/>
            <person name="Grigoriev I.V."/>
            <person name="Crous P."/>
            <person name="Smith M.E."/>
        </authorList>
    </citation>
    <scope>NUCLEOTIDE SEQUENCE</scope>
    <source>
        <strain evidence="1">RSA 2271</strain>
    </source>
</reference>
<proteinExistence type="predicted"/>
<evidence type="ECO:0000313" key="2">
    <source>
        <dbReference type="Proteomes" id="UP001145114"/>
    </source>
</evidence>